<name>A0AAV4JN36_9GAST</name>
<comment type="subcellular location">
    <subcellularLocation>
        <location evidence="1">Membrane</location>
    </subcellularLocation>
</comment>
<evidence type="ECO:0000259" key="9">
    <source>
        <dbReference type="PROSITE" id="PS50125"/>
    </source>
</evidence>
<comment type="similarity">
    <text evidence="7">Belongs to the adenylyl cyclase class-4/guanylyl cyclase family.</text>
</comment>
<keyword evidence="11" id="KW-1185">Reference proteome</keyword>
<keyword evidence="2" id="KW-0812">Transmembrane</keyword>
<accession>A0AAV4JN36</accession>
<keyword evidence="4" id="KW-1133">Transmembrane helix</keyword>
<feature type="compositionally biased region" description="Basic and acidic residues" evidence="8">
    <location>
        <begin position="185"/>
        <end position="197"/>
    </location>
</feature>
<protein>
    <submittedName>
        <fullName evidence="10">Guanylate cyclase soluble subunit beta-2</fullName>
    </submittedName>
</protein>
<feature type="compositionally biased region" description="Polar residues" evidence="8">
    <location>
        <begin position="443"/>
        <end position="464"/>
    </location>
</feature>
<feature type="region of interest" description="Disordered" evidence="8">
    <location>
        <begin position="332"/>
        <end position="357"/>
    </location>
</feature>
<evidence type="ECO:0000313" key="11">
    <source>
        <dbReference type="Proteomes" id="UP000762676"/>
    </source>
</evidence>
<dbReference type="InterPro" id="IPR050401">
    <property type="entry name" value="Cyclic_nucleotide_synthase"/>
</dbReference>
<feature type="compositionally biased region" description="Basic and acidic residues" evidence="8">
    <location>
        <begin position="614"/>
        <end position="627"/>
    </location>
</feature>
<sequence>MLTLQVETIGDAYMIVSGVPETTQVHAQLVANFAMDMVEEAELVKSPATSLPLQIRVGVHTGPVVAGVVGVKMPRYCLFGDTVNTASRMESHGVPGRIHLSPTTYAALRGWGYVFKDRGEMEVKGKGKMATYFLCGHLQRRMEELSDDFAALETYQDGTENGEYVIGPSGLSQDDLTSLSANSDKGAEANDLDKTLDNDVDEGDEEEEKISGDEEANEESLEVPVEFYGDEDGMQSDHTVDEKLDDVEEEGGKRRRESVALGVASEKVESARRKISSQSLASGGSRQIVNTGRRLRRGNKKISRSCNDTAVFSTSLTLAQNKNGHWSASENAITAAREANERNSKGKAGAEEGDGNECVYVNGSFKNAYRSSSSANDKDVFQDHSPETQNGCLAAPAKDNMLLLGNRSPHAEGHVNDQTSIVDPSHSRNGQPPDKNLNKENDVSSNSNSKIPTTQLPSGSSNGGSEPVNFRHDKTDSSARSPHTPSSYLPIRTVTPVNAICSCPIQTCTNSTTKSRGRNQIHPGGSSGAGADDKHGRNGASLEPSRNVHSTDSRPSRGRQQMTSPDMSIVSVCRSTISPTPSLPSSLKKSESSPAAHVTWGPFPETWSAAASHRSMECLDSSSERGSKRGKKKKKSKIPSKLCSLS</sequence>
<dbReference type="SUPFAM" id="SSF55073">
    <property type="entry name" value="Nucleotide cyclase"/>
    <property type="match status" value="1"/>
</dbReference>
<dbReference type="GO" id="GO:0005886">
    <property type="term" value="C:plasma membrane"/>
    <property type="evidence" value="ECO:0007669"/>
    <property type="project" value="TreeGrafter"/>
</dbReference>
<feature type="compositionally biased region" description="Polar residues" evidence="8">
    <location>
        <begin position="170"/>
        <end position="183"/>
    </location>
</feature>
<dbReference type="PANTHER" id="PTHR11920">
    <property type="entry name" value="GUANYLYL CYCLASE"/>
    <property type="match status" value="1"/>
</dbReference>
<evidence type="ECO:0000256" key="1">
    <source>
        <dbReference type="ARBA" id="ARBA00004370"/>
    </source>
</evidence>
<evidence type="ECO:0000256" key="2">
    <source>
        <dbReference type="ARBA" id="ARBA00022692"/>
    </source>
</evidence>
<evidence type="ECO:0000256" key="8">
    <source>
        <dbReference type="SAM" id="MobiDB-lite"/>
    </source>
</evidence>
<feature type="compositionally biased region" description="Polar residues" evidence="8">
    <location>
        <begin position="478"/>
        <end position="487"/>
    </location>
</feature>
<organism evidence="10 11">
    <name type="scientific">Elysia marginata</name>
    <dbReference type="NCBI Taxonomy" id="1093978"/>
    <lineage>
        <taxon>Eukaryota</taxon>
        <taxon>Metazoa</taxon>
        <taxon>Spiralia</taxon>
        <taxon>Lophotrochozoa</taxon>
        <taxon>Mollusca</taxon>
        <taxon>Gastropoda</taxon>
        <taxon>Heterobranchia</taxon>
        <taxon>Euthyneura</taxon>
        <taxon>Panpulmonata</taxon>
        <taxon>Sacoglossa</taxon>
        <taxon>Placobranchoidea</taxon>
        <taxon>Plakobranchidae</taxon>
        <taxon>Elysia</taxon>
    </lineage>
</organism>
<dbReference type="GO" id="GO:0035556">
    <property type="term" value="P:intracellular signal transduction"/>
    <property type="evidence" value="ECO:0007669"/>
    <property type="project" value="InterPro"/>
</dbReference>
<evidence type="ECO:0000256" key="7">
    <source>
        <dbReference type="RuleBase" id="RU000405"/>
    </source>
</evidence>
<feature type="compositionally biased region" description="Low complexity" evidence="8">
    <location>
        <begin position="575"/>
        <end position="587"/>
    </location>
</feature>
<feature type="region of interest" description="Disordered" evidence="8">
    <location>
        <begin position="509"/>
        <end position="646"/>
    </location>
</feature>
<dbReference type="InterPro" id="IPR018297">
    <property type="entry name" value="A/G_cyclase_CS"/>
</dbReference>
<dbReference type="PROSITE" id="PS00452">
    <property type="entry name" value="GUANYLATE_CYCLASE_1"/>
    <property type="match status" value="1"/>
</dbReference>
<evidence type="ECO:0000256" key="5">
    <source>
        <dbReference type="ARBA" id="ARBA00023136"/>
    </source>
</evidence>
<keyword evidence="5" id="KW-0472">Membrane</keyword>
<dbReference type="AlphaFoldDB" id="A0AAV4JN36"/>
<dbReference type="InterPro" id="IPR029787">
    <property type="entry name" value="Nucleotide_cyclase"/>
</dbReference>
<keyword evidence="6 7" id="KW-0456">Lyase</keyword>
<feature type="region of interest" description="Disordered" evidence="8">
    <location>
        <begin position="161"/>
        <end position="259"/>
    </location>
</feature>
<dbReference type="GO" id="GO:0000166">
    <property type="term" value="F:nucleotide binding"/>
    <property type="evidence" value="ECO:0007669"/>
    <property type="project" value="UniProtKB-KW"/>
</dbReference>
<feature type="domain" description="Guanylate cyclase" evidence="9">
    <location>
        <begin position="1"/>
        <end position="90"/>
    </location>
</feature>
<dbReference type="PANTHER" id="PTHR11920:SF335">
    <property type="entry name" value="GUANYLATE CYCLASE"/>
    <property type="match status" value="1"/>
</dbReference>
<reference evidence="10 11" key="1">
    <citation type="journal article" date="2021" name="Elife">
        <title>Chloroplast acquisition without the gene transfer in kleptoplastic sea slugs, Plakobranchus ocellatus.</title>
        <authorList>
            <person name="Maeda T."/>
            <person name="Takahashi S."/>
            <person name="Yoshida T."/>
            <person name="Shimamura S."/>
            <person name="Takaki Y."/>
            <person name="Nagai Y."/>
            <person name="Toyoda A."/>
            <person name="Suzuki Y."/>
            <person name="Arimoto A."/>
            <person name="Ishii H."/>
            <person name="Satoh N."/>
            <person name="Nishiyama T."/>
            <person name="Hasebe M."/>
            <person name="Maruyama T."/>
            <person name="Minagawa J."/>
            <person name="Obokata J."/>
            <person name="Shigenobu S."/>
        </authorList>
    </citation>
    <scope>NUCLEOTIDE SEQUENCE [LARGE SCALE GENOMIC DNA]</scope>
</reference>
<feature type="compositionally biased region" description="Basic and acidic residues" evidence="8">
    <location>
        <begin position="376"/>
        <end position="386"/>
    </location>
</feature>
<feature type="compositionally biased region" description="Polar residues" evidence="8">
    <location>
        <begin position="416"/>
        <end position="430"/>
    </location>
</feature>
<evidence type="ECO:0000313" key="10">
    <source>
        <dbReference type="EMBL" id="GFS24109.1"/>
    </source>
</evidence>
<dbReference type="Gene3D" id="3.30.70.1230">
    <property type="entry name" value="Nucleotide cyclase"/>
    <property type="match status" value="1"/>
</dbReference>
<keyword evidence="3" id="KW-0547">Nucleotide-binding</keyword>
<dbReference type="GO" id="GO:0004383">
    <property type="term" value="F:guanylate cyclase activity"/>
    <property type="evidence" value="ECO:0007669"/>
    <property type="project" value="TreeGrafter"/>
</dbReference>
<dbReference type="GO" id="GO:0001653">
    <property type="term" value="F:peptide receptor activity"/>
    <property type="evidence" value="ECO:0007669"/>
    <property type="project" value="TreeGrafter"/>
</dbReference>
<dbReference type="InterPro" id="IPR001054">
    <property type="entry name" value="A/G_cyclase"/>
</dbReference>
<dbReference type="CDD" id="cd07302">
    <property type="entry name" value="CHD"/>
    <property type="match status" value="1"/>
</dbReference>
<evidence type="ECO:0000256" key="6">
    <source>
        <dbReference type="ARBA" id="ARBA00023239"/>
    </source>
</evidence>
<dbReference type="Proteomes" id="UP000762676">
    <property type="component" value="Unassembled WGS sequence"/>
</dbReference>
<dbReference type="SMART" id="SM00044">
    <property type="entry name" value="CYCc"/>
    <property type="match status" value="1"/>
</dbReference>
<feature type="compositionally biased region" description="Basic residues" evidence="8">
    <location>
        <begin position="628"/>
        <end position="638"/>
    </location>
</feature>
<evidence type="ECO:0000256" key="4">
    <source>
        <dbReference type="ARBA" id="ARBA00022989"/>
    </source>
</evidence>
<dbReference type="PROSITE" id="PS50125">
    <property type="entry name" value="GUANYLATE_CYCLASE_2"/>
    <property type="match status" value="1"/>
</dbReference>
<dbReference type="GO" id="GO:0004016">
    <property type="term" value="F:adenylate cyclase activity"/>
    <property type="evidence" value="ECO:0007669"/>
    <property type="project" value="TreeGrafter"/>
</dbReference>
<feature type="compositionally biased region" description="Acidic residues" evidence="8">
    <location>
        <begin position="198"/>
        <end position="221"/>
    </location>
</feature>
<gene>
    <name evidence="10" type="ORF">ElyMa_001655500</name>
</gene>
<evidence type="ECO:0000256" key="3">
    <source>
        <dbReference type="ARBA" id="ARBA00022741"/>
    </source>
</evidence>
<feature type="compositionally biased region" description="Basic and acidic residues" evidence="8">
    <location>
        <begin position="338"/>
        <end position="350"/>
    </location>
</feature>
<dbReference type="GO" id="GO:0007168">
    <property type="term" value="P:receptor guanylyl cyclase signaling pathway"/>
    <property type="evidence" value="ECO:0007669"/>
    <property type="project" value="TreeGrafter"/>
</dbReference>
<comment type="caution">
    <text evidence="10">The sequence shown here is derived from an EMBL/GenBank/DDBJ whole genome shotgun (WGS) entry which is preliminary data.</text>
</comment>
<proteinExistence type="inferred from homology"/>
<dbReference type="EMBL" id="BMAT01003367">
    <property type="protein sequence ID" value="GFS24109.1"/>
    <property type="molecule type" value="Genomic_DNA"/>
</dbReference>
<dbReference type="Pfam" id="PF00211">
    <property type="entry name" value="Guanylate_cyc"/>
    <property type="match status" value="1"/>
</dbReference>
<feature type="region of interest" description="Disordered" evidence="8">
    <location>
        <begin position="369"/>
        <end position="490"/>
    </location>
</feature>